<dbReference type="EMBL" id="LOTQ01000003">
    <property type="protein sequence ID" value="KVA11965.1"/>
    <property type="molecule type" value="Genomic_DNA"/>
</dbReference>
<proteinExistence type="predicted"/>
<dbReference type="RefSeq" id="WP_059544308.1">
    <property type="nucleotide sequence ID" value="NZ_LOTQ01000003.1"/>
</dbReference>
<evidence type="ECO:0000313" key="4">
    <source>
        <dbReference type="Proteomes" id="UP000056450"/>
    </source>
</evidence>
<protein>
    <recommendedName>
        <fullName evidence="5">Lipoprotein</fullName>
    </recommendedName>
</protein>
<evidence type="ECO:0000256" key="2">
    <source>
        <dbReference type="SAM" id="SignalP"/>
    </source>
</evidence>
<name>A0AAP1CB99_9BURK</name>
<dbReference type="Proteomes" id="UP000056450">
    <property type="component" value="Unassembled WGS sequence"/>
</dbReference>
<organism evidence="3 4">
    <name type="scientific">Burkholderia latens</name>
    <dbReference type="NCBI Taxonomy" id="488446"/>
    <lineage>
        <taxon>Bacteria</taxon>
        <taxon>Pseudomonadati</taxon>
        <taxon>Pseudomonadota</taxon>
        <taxon>Betaproteobacteria</taxon>
        <taxon>Burkholderiales</taxon>
        <taxon>Burkholderiaceae</taxon>
        <taxon>Burkholderia</taxon>
        <taxon>Burkholderia cepacia complex</taxon>
    </lineage>
</organism>
<evidence type="ECO:0000256" key="1">
    <source>
        <dbReference type="SAM" id="MobiDB-lite"/>
    </source>
</evidence>
<feature type="signal peptide" evidence="2">
    <location>
        <begin position="1"/>
        <end position="24"/>
    </location>
</feature>
<dbReference type="PROSITE" id="PS51257">
    <property type="entry name" value="PROKAR_LIPOPROTEIN"/>
    <property type="match status" value="1"/>
</dbReference>
<comment type="caution">
    <text evidence="3">The sequence shown here is derived from an EMBL/GenBank/DDBJ whole genome shotgun (WGS) entry which is preliminary data.</text>
</comment>
<keyword evidence="2" id="KW-0732">Signal</keyword>
<sequence length="79" mass="9341">MKSIVLSAVMAGALASVMLSGCVAYPGPAEVTIGWHGDRYWDGHRYWERRDWEAQHPRDRDYGRDERHDDRRDDQRPQW</sequence>
<gene>
    <name evidence="3" type="ORF">WI41_06775</name>
</gene>
<feature type="region of interest" description="Disordered" evidence="1">
    <location>
        <begin position="56"/>
        <end position="79"/>
    </location>
</feature>
<dbReference type="AlphaFoldDB" id="A0AAP1CB99"/>
<accession>A0AAP1CB99</accession>
<evidence type="ECO:0008006" key="5">
    <source>
        <dbReference type="Google" id="ProtNLM"/>
    </source>
</evidence>
<evidence type="ECO:0000313" key="3">
    <source>
        <dbReference type="EMBL" id="KVA11965.1"/>
    </source>
</evidence>
<reference evidence="3 4" key="1">
    <citation type="submission" date="2015-11" db="EMBL/GenBank/DDBJ databases">
        <title>Expanding the genomic diversity of Burkholderia species for the development of highly accurate diagnostics.</title>
        <authorList>
            <person name="Sahl J."/>
            <person name="Keim P."/>
            <person name="Wagner D."/>
        </authorList>
    </citation>
    <scope>NUCLEOTIDE SEQUENCE [LARGE SCALE GENOMIC DNA]</scope>
    <source>
        <strain evidence="3 4">RF32-BP12</strain>
    </source>
</reference>
<feature type="chain" id="PRO_5043055703" description="Lipoprotein" evidence="2">
    <location>
        <begin position="25"/>
        <end position="79"/>
    </location>
</feature>